<dbReference type="GeneID" id="111083924"/>
<reference evidence="2" key="1">
    <citation type="submission" date="2025-08" db="UniProtKB">
        <authorList>
            <consortium name="RefSeq"/>
        </authorList>
    </citation>
    <scope>IDENTIFICATION</scope>
    <source>
        <tissue evidence="2">Muscle</tissue>
    </source>
</reference>
<name>A0ABM1RYB8_LIMPO</name>
<dbReference type="RefSeq" id="XP_022236373.1">
    <property type="nucleotide sequence ID" value="XM_022380665.1"/>
</dbReference>
<evidence type="ECO:0000313" key="2">
    <source>
        <dbReference type="RefSeq" id="XP_022236373.1"/>
    </source>
</evidence>
<keyword evidence="1" id="KW-1185">Reference proteome</keyword>
<dbReference type="Proteomes" id="UP000694941">
    <property type="component" value="Unplaced"/>
</dbReference>
<gene>
    <name evidence="2" type="primary">LOC111083924</name>
</gene>
<protein>
    <submittedName>
        <fullName evidence="2">Uncharacterized protein LOC111083924</fullName>
    </submittedName>
</protein>
<accession>A0ABM1RYB8</accession>
<organism evidence="1 2">
    <name type="scientific">Limulus polyphemus</name>
    <name type="common">Atlantic horseshoe crab</name>
    <dbReference type="NCBI Taxonomy" id="6850"/>
    <lineage>
        <taxon>Eukaryota</taxon>
        <taxon>Metazoa</taxon>
        <taxon>Ecdysozoa</taxon>
        <taxon>Arthropoda</taxon>
        <taxon>Chelicerata</taxon>
        <taxon>Merostomata</taxon>
        <taxon>Xiphosura</taxon>
        <taxon>Limulidae</taxon>
        <taxon>Limulus</taxon>
    </lineage>
</organism>
<evidence type="ECO:0000313" key="1">
    <source>
        <dbReference type="Proteomes" id="UP000694941"/>
    </source>
</evidence>
<sequence>MDCKGSVHTLNYTMKPITLPDTLRINEAGVGGASTPTLSPNLPSIVKVEPRLPSPRVGSPMEAGVGVGVFNSSKRLRLDNGSQMCFGSLSLPPPYSMLISNGLSPDSVSSYDGNSLSGEYKYTFFPLTQLAAVLETVYLVSTSILSFP</sequence>
<proteinExistence type="predicted"/>